<name>A0A0A8Y3H5_ARUDO</name>
<accession>A0A0A8Y3H5</accession>
<sequence>MLLMHHQQVQLSRDISLHNVTMMLMQQTLSHITTSFNINDKFLI</sequence>
<evidence type="ECO:0000313" key="1">
    <source>
        <dbReference type="EMBL" id="JAD20856.1"/>
    </source>
</evidence>
<organism evidence="1">
    <name type="scientific">Arundo donax</name>
    <name type="common">Giant reed</name>
    <name type="synonym">Donax arundinaceus</name>
    <dbReference type="NCBI Taxonomy" id="35708"/>
    <lineage>
        <taxon>Eukaryota</taxon>
        <taxon>Viridiplantae</taxon>
        <taxon>Streptophyta</taxon>
        <taxon>Embryophyta</taxon>
        <taxon>Tracheophyta</taxon>
        <taxon>Spermatophyta</taxon>
        <taxon>Magnoliopsida</taxon>
        <taxon>Liliopsida</taxon>
        <taxon>Poales</taxon>
        <taxon>Poaceae</taxon>
        <taxon>PACMAD clade</taxon>
        <taxon>Arundinoideae</taxon>
        <taxon>Arundineae</taxon>
        <taxon>Arundo</taxon>
    </lineage>
</organism>
<reference evidence="1" key="2">
    <citation type="journal article" date="2015" name="Data Brief">
        <title>Shoot transcriptome of the giant reed, Arundo donax.</title>
        <authorList>
            <person name="Barrero R.A."/>
            <person name="Guerrero F.D."/>
            <person name="Moolhuijzen P."/>
            <person name="Goolsby J.A."/>
            <person name="Tidwell J."/>
            <person name="Bellgard S.E."/>
            <person name="Bellgard M.I."/>
        </authorList>
    </citation>
    <scope>NUCLEOTIDE SEQUENCE</scope>
    <source>
        <tissue evidence="1">Shoot tissue taken approximately 20 cm above the soil surface</tissue>
    </source>
</reference>
<protein>
    <submittedName>
        <fullName evidence="1">Uncharacterized protein</fullName>
    </submittedName>
</protein>
<proteinExistence type="predicted"/>
<dbReference type="AlphaFoldDB" id="A0A0A8Y3H5"/>
<dbReference type="EMBL" id="GBRH01277039">
    <property type="protein sequence ID" value="JAD20856.1"/>
    <property type="molecule type" value="Transcribed_RNA"/>
</dbReference>
<reference evidence="1" key="1">
    <citation type="submission" date="2014-09" db="EMBL/GenBank/DDBJ databases">
        <authorList>
            <person name="Magalhaes I.L.F."/>
            <person name="Oliveira U."/>
            <person name="Santos F.R."/>
            <person name="Vidigal T.H.D.A."/>
            <person name="Brescovit A.D."/>
            <person name="Santos A.J."/>
        </authorList>
    </citation>
    <scope>NUCLEOTIDE SEQUENCE</scope>
    <source>
        <tissue evidence="1">Shoot tissue taken approximately 20 cm above the soil surface</tissue>
    </source>
</reference>